<dbReference type="InterPro" id="IPR050810">
    <property type="entry name" value="Bact_Secretion_Sys_Channel"/>
</dbReference>
<name>A0A849IAM6_9HYPH</name>
<dbReference type="Pfam" id="PF13629">
    <property type="entry name" value="T2SS-T3SS_pil_N"/>
    <property type="match status" value="1"/>
</dbReference>
<feature type="signal peptide" evidence="2">
    <location>
        <begin position="1"/>
        <end position="30"/>
    </location>
</feature>
<dbReference type="InterPro" id="IPR004846">
    <property type="entry name" value="T2SS/T3SS_dom"/>
</dbReference>
<dbReference type="EMBL" id="JABEPP010000007">
    <property type="protein sequence ID" value="NNM74944.1"/>
    <property type="molecule type" value="Genomic_DNA"/>
</dbReference>
<dbReference type="Proteomes" id="UP000564885">
    <property type="component" value="Unassembled WGS sequence"/>
</dbReference>
<dbReference type="InterPro" id="IPR001775">
    <property type="entry name" value="GspD/PilQ"/>
</dbReference>
<feature type="domain" description="Pilus formation protein N-terminal" evidence="4">
    <location>
        <begin position="52"/>
        <end position="121"/>
    </location>
</feature>
<dbReference type="PANTHER" id="PTHR30332">
    <property type="entry name" value="PROBABLE GENERAL SECRETION PATHWAY PROTEIN D"/>
    <property type="match status" value="1"/>
</dbReference>
<evidence type="ECO:0000259" key="4">
    <source>
        <dbReference type="Pfam" id="PF13629"/>
    </source>
</evidence>
<evidence type="ECO:0000256" key="1">
    <source>
        <dbReference type="RuleBase" id="RU004003"/>
    </source>
</evidence>
<dbReference type="AlphaFoldDB" id="A0A849IAM6"/>
<feature type="domain" description="Type II/III secretion system secretin-like" evidence="3">
    <location>
        <begin position="289"/>
        <end position="448"/>
    </location>
</feature>
<evidence type="ECO:0000256" key="2">
    <source>
        <dbReference type="SAM" id="SignalP"/>
    </source>
</evidence>
<protein>
    <submittedName>
        <fullName evidence="5">Type II and III secretion system protein family protein</fullName>
    </submittedName>
</protein>
<dbReference type="PANTHER" id="PTHR30332:SF17">
    <property type="entry name" value="TYPE IV PILIATION SYSTEM PROTEIN DR_0774-RELATED"/>
    <property type="match status" value="1"/>
</dbReference>
<dbReference type="GO" id="GO:0009306">
    <property type="term" value="P:protein secretion"/>
    <property type="evidence" value="ECO:0007669"/>
    <property type="project" value="InterPro"/>
</dbReference>
<evidence type="ECO:0000259" key="3">
    <source>
        <dbReference type="Pfam" id="PF00263"/>
    </source>
</evidence>
<sequence>MTMTRSITASLPAVALAAGLLAASAAPGLAAEPGYGSGSASSGALELGSGAARRLDLSIGRSVVIELTRDAKEIFVANPAVANAVVRSTRKLFLLGVANGSTSVFVMDAEGRQIASLEVNVGRDLNVLRQTLRTTIPNGRIDVRPAGDSILLTGTVNSAGDAQQAVDIAKAFVGQGAGGAAAGTGAAAGFSGAVINALTIVGRDQVMLKVSVVEMARSVAKQLGINVTGNWNLLSTATGALNPYGPAIGAASQITTGVIGGLTGSGGTVTGQAGFGNGNAGVGGTLSAFERAGVARVLAEPTLVAVSGESATFLVGGEIPITIGCGSAVCTPTVTYKQYGVSLAFTPIVLSEGRISLKVFTEVSEIDRENADTVTGTPGFRTRKTSTSIELPSGGTIMTAGLISVQSNQTISGVPGLINLPILGTLFRSRDFQRRESELMIMVTPFIAKPMEAAQVKRPDDGFVDASDPQSVLMGRLNKLYGAAGPGAPVPPRAGRFGFITD</sequence>
<dbReference type="RefSeq" id="WP_171220457.1">
    <property type="nucleotide sequence ID" value="NZ_JABEPP010000007.1"/>
</dbReference>
<keyword evidence="2" id="KW-0732">Signal</keyword>
<keyword evidence="6" id="KW-1185">Reference proteome</keyword>
<accession>A0A849IAM6</accession>
<evidence type="ECO:0000313" key="6">
    <source>
        <dbReference type="Proteomes" id="UP000564885"/>
    </source>
</evidence>
<proteinExistence type="inferred from homology"/>
<feature type="chain" id="PRO_5032825157" evidence="2">
    <location>
        <begin position="31"/>
        <end position="502"/>
    </location>
</feature>
<organism evidence="5 6">
    <name type="scientific">Enterovirga aerilata</name>
    <dbReference type="NCBI Taxonomy" id="2730920"/>
    <lineage>
        <taxon>Bacteria</taxon>
        <taxon>Pseudomonadati</taxon>
        <taxon>Pseudomonadota</taxon>
        <taxon>Alphaproteobacteria</taxon>
        <taxon>Hyphomicrobiales</taxon>
        <taxon>Methylobacteriaceae</taxon>
        <taxon>Enterovirga</taxon>
    </lineage>
</organism>
<dbReference type="InterPro" id="IPR032789">
    <property type="entry name" value="T2SS-T3SS_pil_N"/>
</dbReference>
<reference evidence="5 6" key="1">
    <citation type="submission" date="2020-04" db="EMBL/GenBank/DDBJ databases">
        <title>Enterovirga sp. isolate from soil.</title>
        <authorList>
            <person name="Chea S."/>
            <person name="Kim D.-U."/>
        </authorList>
    </citation>
    <scope>NUCLEOTIDE SEQUENCE [LARGE SCALE GENOMIC DNA]</scope>
    <source>
        <strain evidence="5 6">DB1703</strain>
    </source>
</reference>
<comment type="caution">
    <text evidence="5">The sequence shown here is derived from an EMBL/GenBank/DDBJ whole genome shotgun (WGS) entry which is preliminary data.</text>
</comment>
<dbReference type="Pfam" id="PF00263">
    <property type="entry name" value="Secretin"/>
    <property type="match status" value="1"/>
</dbReference>
<dbReference type="PRINTS" id="PR00811">
    <property type="entry name" value="BCTERIALGSPD"/>
</dbReference>
<evidence type="ECO:0000313" key="5">
    <source>
        <dbReference type="EMBL" id="NNM74944.1"/>
    </source>
</evidence>
<dbReference type="GO" id="GO:0015627">
    <property type="term" value="C:type II protein secretion system complex"/>
    <property type="evidence" value="ECO:0007669"/>
    <property type="project" value="TreeGrafter"/>
</dbReference>
<gene>
    <name evidence="5" type="ORF">HJG44_21515</name>
</gene>
<comment type="similarity">
    <text evidence="1">Belongs to the bacterial secretin family.</text>
</comment>